<keyword evidence="2" id="KW-1185">Reference proteome</keyword>
<dbReference type="EnsemblPlants" id="evm.model.02.996">
    <property type="protein sequence ID" value="cds.evm.model.02.996"/>
    <property type="gene ID" value="evm.TU.02.996"/>
</dbReference>
<reference evidence="1" key="1">
    <citation type="submission" date="2018-11" db="EMBL/GenBank/DDBJ databases">
        <authorList>
            <person name="Grassa J C."/>
        </authorList>
    </citation>
    <scope>NUCLEOTIDE SEQUENCE [LARGE SCALE GENOMIC DNA]</scope>
</reference>
<sequence length="94" mass="10589">MKNLGIRKSQKLARGELVERTREERYGLEVLGIFKVGEDVCGLCMGQQQSQLTHQAKTLDGLTGTTEVSHEKSEKRVREAVYSGMYIVALNRAY</sequence>
<protein>
    <submittedName>
        <fullName evidence="1">Uncharacterized protein</fullName>
    </submittedName>
</protein>
<dbReference type="EMBL" id="UZAU01000152">
    <property type="status" value="NOT_ANNOTATED_CDS"/>
    <property type="molecule type" value="Genomic_DNA"/>
</dbReference>
<dbReference type="AlphaFoldDB" id="A0A803P3J4"/>
<dbReference type="Proteomes" id="UP000596661">
    <property type="component" value="Chromosome 2"/>
</dbReference>
<evidence type="ECO:0000313" key="2">
    <source>
        <dbReference type="Proteomes" id="UP000596661"/>
    </source>
</evidence>
<organism evidence="1 2">
    <name type="scientific">Cannabis sativa</name>
    <name type="common">Hemp</name>
    <name type="synonym">Marijuana</name>
    <dbReference type="NCBI Taxonomy" id="3483"/>
    <lineage>
        <taxon>Eukaryota</taxon>
        <taxon>Viridiplantae</taxon>
        <taxon>Streptophyta</taxon>
        <taxon>Embryophyta</taxon>
        <taxon>Tracheophyta</taxon>
        <taxon>Spermatophyta</taxon>
        <taxon>Magnoliopsida</taxon>
        <taxon>eudicotyledons</taxon>
        <taxon>Gunneridae</taxon>
        <taxon>Pentapetalae</taxon>
        <taxon>rosids</taxon>
        <taxon>fabids</taxon>
        <taxon>Rosales</taxon>
        <taxon>Cannabaceae</taxon>
        <taxon>Cannabis</taxon>
    </lineage>
</organism>
<evidence type="ECO:0000313" key="1">
    <source>
        <dbReference type="EnsemblPlants" id="cds.evm.model.02.996"/>
    </source>
</evidence>
<proteinExistence type="predicted"/>
<name>A0A803P3J4_CANSA</name>
<accession>A0A803P3J4</accession>
<dbReference type="Gramene" id="evm.model.02.996">
    <property type="protein sequence ID" value="cds.evm.model.02.996"/>
    <property type="gene ID" value="evm.TU.02.996"/>
</dbReference>
<reference evidence="1" key="2">
    <citation type="submission" date="2021-03" db="UniProtKB">
        <authorList>
            <consortium name="EnsemblPlants"/>
        </authorList>
    </citation>
    <scope>IDENTIFICATION</scope>
</reference>